<dbReference type="GO" id="GO:0003676">
    <property type="term" value="F:nucleic acid binding"/>
    <property type="evidence" value="ECO:0007669"/>
    <property type="project" value="InterPro"/>
</dbReference>
<dbReference type="EMBL" id="BKCJ010007892">
    <property type="protein sequence ID" value="GEU79537.1"/>
    <property type="molecule type" value="Genomic_DNA"/>
</dbReference>
<keyword evidence="9" id="KW-0233">DNA recombination</keyword>
<feature type="domain" description="Integrase catalytic" evidence="12">
    <location>
        <begin position="197"/>
        <end position="375"/>
    </location>
</feature>
<evidence type="ECO:0000256" key="1">
    <source>
        <dbReference type="ARBA" id="ARBA00022722"/>
    </source>
</evidence>
<feature type="region of interest" description="Disordered" evidence="11">
    <location>
        <begin position="94"/>
        <end position="126"/>
    </location>
</feature>
<dbReference type="GO" id="GO:0004519">
    <property type="term" value="F:endonuclease activity"/>
    <property type="evidence" value="ECO:0007669"/>
    <property type="project" value="UniProtKB-KW"/>
</dbReference>
<dbReference type="InterPro" id="IPR001584">
    <property type="entry name" value="Integrase_cat-core"/>
</dbReference>
<keyword evidence="1" id="KW-0540">Nuclease</keyword>
<feature type="compositionally biased region" description="Polar residues" evidence="11">
    <location>
        <begin position="304"/>
        <end position="336"/>
    </location>
</feature>
<dbReference type="Pfam" id="PF07727">
    <property type="entry name" value="RVT_2"/>
    <property type="match status" value="1"/>
</dbReference>
<evidence type="ECO:0000256" key="3">
    <source>
        <dbReference type="ARBA" id="ARBA00022759"/>
    </source>
</evidence>
<keyword evidence="8" id="KW-0548">Nucleotidyltransferase</keyword>
<dbReference type="GO" id="GO:0016787">
    <property type="term" value="F:hydrolase activity"/>
    <property type="evidence" value="ECO:0007669"/>
    <property type="project" value="UniProtKB-KW"/>
</dbReference>
<sequence>MAVMVLKNIDTRPNGEALKKCILSGPYKPTTVLVQAVEATDDSPTVPEHTTTLPHSAGKVVSNTNVLRPGMYRIDNRRAHTRATQLPQFIRNTNPRMSTSIGVNHKATVSRPQLKSNQSRDKVMPNNSQVKLKKTQVEVHHRIPSVSNKMKSITTCKDSLNSRTLNANAVCATCNKCLVDSNHFPCVTKMLNDVHARTKKPNIVQLILFIVDSGCTKHMTCNLKLLCNFVEKVYYVKCLNYNLFSVGQYCDADLEDETLEVLKEFLTMIQRNLQAPVITVRTDRGTEFLNKTLNAFFKEEGIKHQTSTARTPEQNGVVERQNQVSETSVANNTSGLVPQRQKASDYDNSDLVPQQQDVSSSADEHVPSQQELDLLFVLLYDEEVYVAQPDGFVDPDHPEKVYRLRKALYGLKQASRAWYDELSKFLTSKGFTKGRID</sequence>
<comment type="caution">
    <text evidence="13">The sequence shown here is derived from an EMBL/GenBank/DDBJ whole genome shotgun (WGS) entry which is preliminary data.</text>
</comment>
<dbReference type="GO" id="GO:0003887">
    <property type="term" value="F:DNA-directed DNA polymerase activity"/>
    <property type="evidence" value="ECO:0007669"/>
    <property type="project" value="UniProtKB-KW"/>
</dbReference>
<organism evidence="13">
    <name type="scientific">Tanacetum cinerariifolium</name>
    <name type="common">Dalmatian daisy</name>
    <name type="synonym">Chrysanthemum cinerariifolium</name>
    <dbReference type="NCBI Taxonomy" id="118510"/>
    <lineage>
        <taxon>Eukaryota</taxon>
        <taxon>Viridiplantae</taxon>
        <taxon>Streptophyta</taxon>
        <taxon>Embryophyta</taxon>
        <taxon>Tracheophyta</taxon>
        <taxon>Spermatophyta</taxon>
        <taxon>Magnoliopsida</taxon>
        <taxon>eudicotyledons</taxon>
        <taxon>Gunneridae</taxon>
        <taxon>Pentapetalae</taxon>
        <taxon>asterids</taxon>
        <taxon>campanulids</taxon>
        <taxon>Asterales</taxon>
        <taxon>Asteraceae</taxon>
        <taxon>Asteroideae</taxon>
        <taxon>Anthemideae</taxon>
        <taxon>Anthemidinae</taxon>
        <taxon>Tanacetum</taxon>
    </lineage>
</organism>
<dbReference type="SUPFAM" id="SSF53098">
    <property type="entry name" value="Ribonuclease H-like"/>
    <property type="match status" value="1"/>
</dbReference>
<keyword evidence="2" id="KW-0479">Metal-binding</keyword>
<keyword evidence="7" id="KW-0695">RNA-directed DNA polymerase</keyword>
<dbReference type="InterPro" id="IPR039537">
    <property type="entry name" value="Retrotran_Ty1/copia-like"/>
</dbReference>
<dbReference type="Gene3D" id="3.30.420.10">
    <property type="entry name" value="Ribonuclease H-like superfamily/Ribonuclease H"/>
    <property type="match status" value="1"/>
</dbReference>
<protein>
    <submittedName>
        <fullName evidence="13">Gag-Pol polyprotein</fullName>
    </submittedName>
</protein>
<evidence type="ECO:0000256" key="7">
    <source>
        <dbReference type="ARBA" id="ARBA00022918"/>
    </source>
</evidence>
<evidence type="ECO:0000256" key="9">
    <source>
        <dbReference type="ARBA" id="ARBA00023172"/>
    </source>
</evidence>
<evidence type="ECO:0000256" key="2">
    <source>
        <dbReference type="ARBA" id="ARBA00022723"/>
    </source>
</evidence>
<dbReference type="PANTHER" id="PTHR42648:SF11">
    <property type="entry name" value="TRANSPOSON TY4-P GAG-POL POLYPROTEIN"/>
    <property type="match status" value="1"/>
</dbReference>
<keyword evidence="5" id="KW-0460">Magnesium</keyword>
<evidence type="ECO:0000256" key="8">
    <source>
        <dbReference type="ARBA" id="ARBA00022932"/>
    </source>
</evidence>
<dbReference type="AlphaFoldDB" id="A0A6L2N272"/>
<feature type="region of interest" description="Disordered" evidence="11">
    <location>
        <begin position="304"/>
        <end position="365"/>
    </location>
</feature>
<proteinExistence type="predicted"/>
<evidence type="ECO:0000256" key="4">
    <source>
        <dbReference type="ARBA" id="ARBA00022801"/>
    </source>
</evidence>
<dbReference type="PANTHER" id="PTHR42648">
    <property type="entry name" value="TRANSPOSASE, PUTATIVE-RELATED"/>
    <property type="match status" value="1"/>
</dbReference>
<keyword evidence="8" id="KW-0239">DNA-directed DNA polymerase</keyword>
<dbReference type="PROSITE" id="PS50994">
    <property type="entry name" value="INTEGRASE"/>
    <property type="match status" value="1"/>
</dbReference>
<keyword evidence="4" id="KW-0378">Hydrolase</keyword>
<keyword evidence="3" id="KW-0255">Endonuclease</keyword>
<dbReference type="GO" id="GO:0015074">
    <property type="term" value="P:DNA integration"/>
    <property type="evidence" value="ECO:0007669"/>
    <property type="project" value="UniProtKB-KW"/>
</dbReference>
<gene>
    <name evidence="13" type="ORF">Tci_051515</name>
</gene>
<dbReference type="GO" id="GO:0006310">
    <property type="term" value="P:DNA recombination"/>
    <property type="evidence" value="ECO:0007669"/>
    <property type="project" value="UniProtKB-KW"/>
</dbReference>
<dbReference type="InterPro" id="IPR012337">
    <property type="entry name" value="RNaseH-like_sf"/>
</dbReference>
<evidence type="ECO:0000259" key="12">
    <source>
        <dbReference type="PROSITE" id="PS50994"/>
    </source>
</evidence>
<evidence type="ECO:0000256" key="10">
    <source>
        <dbReference type="ARBA" id="ARBA00023268"/>
    </source>
</evidence>
<dbReference type="GO" id="GO:0046872">
    <property type="term" value="F:metal ion binding"/>
    <property type="evidence" value="ECO:0007669"/>
    <property type="project" value="UniProtKB-KW"/>
</dbReference>
<evidence type="ECO:0000256" key="6">
    <source>
        <dbReference type="ARBA" id="ARBA00022908"/>
    </source>
</evidence>
<name>A0A6L2N272_TANCI</name>
<evidence type="ECO:0000313" key="13">
    <source>
        <dbReference type="EMBL" id="GEU79537.1"/>
    </source>
</evidence>
<feature type="compositionally biased region" description="Polar residues" evidence="11">
    <location>
        <begin position="351"/>
        <end position="365"/>
    </location>
</feature>
<dbReference type="InterPro" id="IPR036397">
    <property type="entry name" value="RNaseH_sf"/>
</dbReference>
<evidence type="ECO:0000256" key="11">
    <source>
        <dbReference type="SAM" id="MobiDB-lite"/>
    </source>
</evidence>
<keyword evidence="10" id="KW-0511">Multifunctional enzyme</keyword>
<reference evidence="13" key="1">
    <citation type="journal article" date="2019" name="Sci. Rep.">
        <title>Draft genome of Tanacetum cinerariifolium, the natural source of mosquito coil.</title>
        <authorList>
            <person name="Yamashiro T."/>
            <person name="Shiraishi A."/>
            <person name="Satake H."/>
            <person name="Nakayama K."/>
        </authorList>
    </citation>
    <scope>NUCLEOTIDE SEQUENCE</scope>
</reference>
<evidence type="ECO:0000256" key="5">
    <source>
        <dbReference type="ARBA" id="ARBA00022842"/>
    </source>
</evidence>
<dbReference type="GO" id="GO:0003964">
    <property type="term" value="F:RNA-directed DNA polymerase activity"/>
    <property type="evidence" value="ECO:0007669"/>
    <property type="project" value="UniProtKB-KW"/>
</dbReference>
<dbReference type="InterPro" id="IPR013103">
    <property type="entry name" value="RVT_2"/>
</dbReference>
<accession>A0A6L2N272</accession>
<keyword evidence="8" id="KW-0808">Transferase</keyword>
<keyword evidence="6" id="KW-0229">DNA integration</keyword>